<organism evidence="1 2">
    <name type="scientific">Hygrophoropsis aurantiaca</name>
    <dbReference type="NCBI Taxonomy" id="72124"/>
    <lineage>
        <taxon>Eukaryota</taxon>
        <taxon>Fungi</taxon>
        <taxon>Dikarya</taxon>
        <taxon>Basidiomycota</taxon>
        <taxon>Agaricomycotina</taxon>
        <taxon>Agaricomycetes</taxon>
        <taxon>Agaricomycetidae</taxon>
        <taxon>Boletales</taxon>
        <taxon>Coniophorineae</taxon>
        <taxon>Hygrophoropsidaceae</taxon>
        <taxon>Hygrophoropsis</taxon>
    </lineage>
</organism>
<evidence type="ECO:0000313" key="2">
    <source>
        <dbReference type="Proteomes" id="UP000790377"/>
    </source>
</evidence>
<evidence type="ECO:0000313" key="1">
    <source>
        <dbReference type="EMBL" id="KAH7907503.1"/>
    </source>
</evidence>
<comment type="caution">
    <text evidence="1">The sequence shown here is derived from an EMBL/GenBank/DDBJ whole genome shotgun (WGS) entry which is preliminary data.</text>
</comment>
<reference evidence="1" key="1">
    <citation type="journal article" date="2021" name="New Phytol.">
        <title>Evolutionary innovations through gain and loss of genes in the ectomycorrhizal Boletales.</title>
        <authorList>
            <person name="Wu G."/>
            <person name="Miyauchi S."/>
            <person name="Morin E."/>
            <person name="Kuo A."/>
            <person name="Drula E."/>
            <person name="Varga T."/>
            <person name="Kohler A."/>
            <person name="Feng B."/>
            <person name="Cao Y."/>
            <person name="Lipzen A."/>
            <person name="Daum C."/>
            <person name="Hundley H."/>
            <person name="Pangilinan J."/>
            <person name="Johnson J."/>
            <person name="Barry K."/>
            <person name="LaButti K."/>
            <person name="Ng V."/>
            <person name="Ahrendt S."/>
            <person name="Min B."/>
            <person name="Choi I.G."/>
            <person name="Park H."/>
            <person name="Plett J.M."/>
            <person name="Magnuson J."/>
            <person name="Spatafora J.W."/>
            <person name="Nagy L.G."/>
            <person name="Henrissat B."/>
            <person name="Grigoriev I.V."/>
            <person name="Yang Z.L."/>
            <person name="Xu J."/>
            <person name="Martin F.M."/>
        </authorList>
    </citation>
    <scope>NUCLEOTIDE SEQUENCE</scope>
    <source>
        <strain evidence="1">ATCC 28755</strain>
    </source>
</reference>
<keyword evidence="2" id="KW-1185">Reference proteome</keyword>
<dbReference type="EMBL" id="MU267899">
    <property type="protein sequence ID" value="KAH7907503.1"/>
    <property type="molecule type" value="Genomic_DNA"/>
</dbReference>
<gene>
    <name evidence="1" type="ORF">BJ138DRAFT_1129128</name>
</gene>
<proteinExistence type="predicted"/>
<accession>A0ACB8A3C6</accession>
<sequence>MFPLIPTLALAFISFICSAFVILRIVIPILPPHPLSRRVPPSEFGLPNYNFRSLSSADKSHLWLASLDILALGVFIWQAMDEYMGGPSNFGEARDAASSARLWFALTIRQNCLLVVSGLTLIHIRMGRSVSFGAKHWMLWAPTMLLGLTSTALTGVLAGAGVPSFFMGLVGYSATVAVLSTAAFGGLVYTLMVIRRNLAAMNEPADNWPPVKATEEKPRPSFGTEDIDALREGSSWLTSDAGSRHDSCSNWSFSTHQTHHQVGSMRLNPAAISQQSLVPKSSYWFNPPNSAHASDSDIPPVPPLPSPYRPSSSPTCCGGLSDDPDPFRRDVPGRPRLGSQSSWLTSHSGSQATLSAFSYPTTHHGGSAVDLNTGLLAPPTASRPATPALCSAQVLGGYGYTADSEKGLASLAVTGSEIDISLYRYACWLMSIWIPLGLSLPYLFTVSANGSVASDAIPILLVLSVTMSSPLLALNILLRSPIPIPSGLFDIHPDPPSVVMRAPSPAVTLASYDREYKRSGSVTIVEGRRSGDVWLTQGDAVDGKGKVARALGLMSPVPRLAVLPPDEDQDGELTPPLPIQVEDRSFPSTLPLTPQSANSAELGRVRKESKASSHLSGDEPYAGYASKIMVAQRHYSALATTVVVPASPEKRESAGATLSATTGFAIDHYVPATGPGASSHLRSRSTSSIIGQAITTSDISPPPSLPLPPTPPNVRNAKLAKQLVHRKSYSSGFSFGAVVNDDLNEIDALTAGLLPLLVPGLKVGNDMKIREWENFSPPLSSTVTKKKASRHVKQSVGSDFGVLAREEFSSPQFHSTPAHTKQGARARKTSAHKRNHMSLPSLGLGRDTVHTWKAELNRALASKVGQYAPISDNARRNTVWGDESVPNVMAHPVTIQEDDEMLPPPPASKGASLGRSMSTRSLGLRAEVPHAVDSARASVATLLSEKVVPPSAASTVTLFDPDYGFDPMAESTPHESKKALQYTRKYQAAAMPRPTSRRSSIVYIKSDENSPTEPVTTTNPETSPKTFAQWSARAVRPLIPKASKLQRKQPSPETKPGSPSGGLRPLSLLQDRGSNRVGDVANVGPTRPLVLGKKKSKKVTRNENADPSSENNYLKPLQLARSDTSKVRGLLRKTEALPNVVIRPPSATEQMGSPYGFR</sequence>
<name>A0ACB8A3C6_9AGAM</name>
<dbReference type="Proteomes" id="UP000790377">
    <property type="component" value="Unassembled WGS sequence"/>
</dbReference>
<protein>
    <submittedName>
        <fullName evidence="1">Uncharacterized protein</fullName>
    </submittedName>
</protein>